<evidence type="ECO:0000313" key="9">
    <source>
        <dbReference type="Proteomes" id="UP000738325"/>
    </source>
</evidence>
<evidence type="ECO:0008006" key="10">
    <source>
        <dbReference type="Google" id="ProtNLM"/>
    </source>
</evidence>
<gene>
    <name evidence="8" type="ORF">BGZ99_006414</name>
</gene>
<reference evidence="8" key="1">
    <citation type="journal article" date="2020" name="Fungal Divers.">
        <title>Resolving the Mortierellaceae phylogeny through synthesis of multi-gene phylogenetics and phylogenomics.</title>
        <authorList>
            <person name="Vandepol N."/>
            <person name="Liber J."/>
            <person name="Desiro A."/>
            <person name="Na H."/>
            <person name="Kennedy M."/>
            <person name="Barry K."/>
            <person name="Grigoriev I.V."/>
            <person name="Miller A.N."/>
            <person name="O'Donnell K."/>
            <person name="Stajich J.E."/>
            <person name="Bonito G."/>
        </authorList>
    </citation>
    <scope>NUCLEOTIDE SEQUENCE</scope>
    <source>
        <strain evidence="8">REB-010B</strain>
    </source>
</reference>
<evidence type="ECO:0000256" key="2">
    <source>
        <dbReference type="ARBA" id="ARBA00023027"/>
    </source>
</evidence>
<dbReference type="PRINTS" id="PR00086">
    <property type="entry name" value="LLDHDRGNASE"/>
</dbReference>
<dbReference type="InterPro" id="IPR015955">
    <property type="entry name" value="Lactate_DH/Glyco_Ohase_4_C"/>
</dbReference>
<dbReference type="SUPFAM" id="SSF51735">
    <property type="entry name" value="NAD(P)-binding Rossmann-fold domains"/>
    <property type="match status" value="1"/>
</dbReference>
<feature type="domain" description="Lactate/malate dehydrogenase C-terminal" evidence="7">
    <location>
        <begin position="153"/>
        <end position="302"/>
    </location>
</feature>
<dbReference type="PIRSF" id="PIRSF000102">
    <property type="entry name" value="Lac_mal_DH"/>
    <property type="match status" value="1"/>
</dbReference>
<dbReference type="GO" id="GO:0006089">
    <property type="term" value="P:lactate metabolic process"/>
    <property type="evidence" value="ECO:0007669"/>
    <property type="project" value="TreeGrafter"/>
</dbReference>
<comment type="similarity">
    <text evidence="5">Belongs to the LDH/MDH superfamily.</text>
</comment>
<sequence>MTETAAAVKRGGSKMAIIGAGSVGSAIAFACLMRSVVSELLIDDYDKKICEGQVLDLQDAAFVSSTKIRVGTPKECGQADIIVITAGARQRPGETRDELVHRNEEILSSVLSGLQPINPHAILVLVANPVNILTCMAQKLSGLPSHQVIGTGTVLDSVRFRVAMKDLLHVSETSVHGYIVGDHGDKQVAVWSSATIGGKPLLSFEEVKVLDLSKEAEKVARKAYTIIDLKGATSFGIAAVVSELALCITLNKLSVMPISTYCERFQACLSFPVSLGANGVERIIYPDMNAKEIAMVEASAEATRQACHNYM</sequence>
<dbReference type="GO" id="GO:0004459">
    <property type="term" value="F:L-lactate dehydrogenase (NAD+) activity"/>
    <property type="evidence" value="ECO:0007669"/>
    <property type="project" value="TreeGrafter"/>
</dbReference>
<keyword evidence="1 5" id="KW-0560">Oxidoreductase</keyword>
<dbReference type="Gene3D" id="3.90.110.10">
    <property type="entry name" value="Lactate dehydrogenase/glycoside hydrolase, family 4, C-terminal"/>
    <property type="match status" value="1"/>
</dbReference>
<name>A0A9P6UR77_9FUNG</name>
<comment type="caution">
    <text evidence="8">The sequence shown here is derived from an EMBL/GenBank/DDBJ whole genome shotgun (WGS) entry which is preliminary data.</text>
</comment>
<dbReference type="EMBL" id="JAAAIP010000432">
    <property type="protein sequence ID" value="KAG0317272.1"/>
    <property type="molecule type" value="Genomic_DNA"/>
</dbReference>
<feature type="active site" description="Proton acceptor" evidence="3">
    <location>
        <position position="183"/>
    </location>
</feature>
<evidence type="ECO:0000256" key="1">
    <source>
        <dbReference type="ARBA" id="ARBA00023002"/>
    </source>
</evidence>
<dbReference type="InterPro" id="IPR001557">
    <property type="entry name" value="L-lactate/malate_DH"/>
</dbReference>
<evidence type="ECO:0000259" key="6">
    <source>
        <dbReference type="Pfam" id="PF00056"/>
    </source>
</evidence>
<feature type="domain" description="Lactate/malate dehydrogenase N-terminal" evidence="6">
    <location>
        <begin position="14"/>
        <end position="150"/>
    </location>
</feature>
<feature type="binding site" evidence="4">
    <location>
        <begin position="19"/>
        <end position="24"/>
    </location>
    <ligand>
        <name>NAD(+)</name>
        <dbReference type="ChEBI" id="CHEBI:57540"/>
    </ligand>
</feature>
<feature type="binding site" evidence="4">
    <location>
        <position position="44"/>
    </location>
    <ligand>
        <name>NAD(+)</name>
        <dbReference type="ChEBI" id="CHEBI:57540"/>
    </ligand>
</feature>
<dbReference type="AlphaFoldDB" id="A0A9P6UR77"/>
<dbReference type="Gene3D" id="3.40.50.720">
    <property type="entry name" value="NAD(P)-binding Rossmann-like Domain"/>
    <property type="match status" value="1"/>
</dbReference>
<dbReference type="InterPro" id="IPR022383">
    <property type="entry name" value="Lactate/malate_DH_C"/>
</dbReference>
<evidence type="ECO:0000256" key="5">
    <source>
        <dbReference type="RuleBase" id="RU003369"/>
    </source>
</evidence>
<dbReference type="Proteomes" id="UP000738325">
    <property type="component" value="Unassembled WGS sequence"/>
</dbReference>
<dbReference type="OrthoDB" id="6270329at2759"/>
<organism evidence="8 9">
    <name type="scientific">Dissophora globulifera</name>
    <dbReference type="NCBI Taxonomy" id="979702"/>
    <lineage>
        <taxon>Eukaryota</taxon>
        <taxon>Fungi</taxon>
        <taxon>Fungi incertae sedis</taxon>
        <taxon>Mucoromycota</taxon>
        <taxon>Mortierellomycotina</taxon>
        <taxon>Mortierellomycetes</taxon>
        <taxon>Mortierellales</taxon>
        <taxon>Mortierellaceae</taxon>
        <taxon>Dissophora</taxon>
    </lineage>
</organism>
<dbReference type="Pfam" id="PF02866">
    <property type="entry name" value="Ldh_1_C"/>
    <property type="match status" value="1"/>
</dbReference>
<protein>
    <recommendedName>
        <fullName evidence="10">L-lactate dehydrogenase</fullName>
    </recommendedName>
</protein>
<accession>A0A9P6UR77</accession>
<keyword evidence="2 4" id="KW-0520">NAD</keyword>
<evidence type="ECO:0000256" key="4">
    <source>
        <dbReference type="PIRSR" id="PIRSR000102-3"/>
    </source>
</evidence>
<dbReference type="InterPro" id="IPR036291">
    <property type="entry name" value="NAD(P)-bd_dom_sf"/>
</dbReference>
<dbReference type="SUPFAM" id="SSF56327">
    <property type="entry name" value="LDH C-terminal domain-like"/>
    <property type="match status" value="1"/>
</dbReference>
<keyword evidence="9" id="KW-1185">Reference proteome</keyword>
<proteinExistence type="inferred from homology"/>
<evidence type="ECO:0000259" key="7">
    <source>
        <dbReference type="Pfam" id="PF02866"/>
    </source>
</evidence>
<dbReference type="PANTHER" id="PTHR43128">
    <property type="entry name" value="L-2-HYDROXYCARBOXYLATE DEHYDROGENASE (NAD(P)(+))"/>
    <property type="match status" value="1"/>
</dbReference>
<dbReference type="InterPro" id="IPR001236">
    <property type="entry name" value="Lactate/malate_DH_N"/>
</dbReference>
<evidence type="ECO:0000256" key="3">
    <source>
        <dbReference type="PIRSR" id="PIRSR000102-1"/>
    </source>
</evidence>
<dbReference type="PANTHER" id="PTHR43128:SF16">
    <property type="entry name" value="L-LACTATE DEHYDROGENASE"/>
    <property type="match status" value="1"/>
</dbReference>
<feature type="binding site" evidence="4">
    <location>
        <position position="103"/>
    </location>
    <ligand>
        <name>NAD(+)</name>
        <dbReference type="ChEBI" id="CHEBI:57540"/>
    </ligand>
</feature>
<feature type="binding site" evidence="4">
    <location>
        <begin position="126"/>
        <end position="128"/>
    </location>
    <ligand>
        <name>NAD(+)</name>
        <dbReference type="ChEBI" id="CHEBI:57540"/>
    </ligand>
</feature>
<evidence type="ECO:0000313" key="8">
    <source>
        <dbReference type="EMBL" id="KAG0317272.1"/>
    </source>
</evidence>
<dbReference type="Pfam" id="PF00056">
    <property type="entry name" value="Ldh_1_N"/>
    <property type="match status" value="1"/>
</dbReference>